<name>A0A2S7WUN2_9FLAO</name>
<gene>
    <name evidence="2" type="ORF">BTO16_01340</name>
</gene>
<dbReference type="InterPro" id="IPR022134">
    <property type="entry name" value="DUF3667"/>
</dbReference>
<organism evidence="2 3">
    <name type="scientific">Polaribacter glomeratus</name>
    <dbReference type="NCBI Taxonomy" id="102"/>
    <lineage>
        <taxon>Bacteria</taxon>
        <taxon>Pseudomonadati</taxon>
        <taxon>Bacteroidota</taxon>
        <taxon>Flavobacteriia</taxon>
        <taxon>Flavobacteriales</taxon>
        <taxon>Flavobacteriaceae</taxon>
    </lineage>
</organism>
<accession>A0A2S7WUN2</accession>
<comment type="caution">
    <text evidence="2">The sequence shown here is derived from an EMBL/GenBank/DDBJ whole genome shotgun (WGS) entry which is preliminary data.</text>
</comment>
<keyword evidence="1" id="KW-0812">Transmembrane</keyword>
<feature type="transmembrane region" description="Helical" evidence="1">
    <location>
        <begin position="125"/>
        <end position="144"/>
    </location>
</feature>
<reference evidence="2 3" key="1">
    <citation type="submission" date="2016-12" db="EMBL/GenBank/DDBJ databases">
        <title>Trade-off between light-utilization and light-protection in marine flavobacteria.</title>
        <authorList>
            <person name="Kumagai Y."/>
            <person name="Yoshizawa S."/>
            <person name="Kogure K."/>
            <person name="Iwasaki W."/>
        </authorList>
    </citation>
    <scope>NUCLEOTIDE SEQUENCE [LARGE SCALE GENOMIC DNA]</scope>
    <source>
        <strain evidence="2 3">ATCC 43844</strain>
    </source>
</reference>
<feature type="transmembrane region" description="Helical" evidence="1">
    <location>
        <begin position="156"/>
        <end position="175"/>
    </location>
</feature>
<keyword evidence="1" id="KW-1133">Transmembrane helix</keyword>
<dbReference type="AlphaFoldDB" id="A0A2S7WUN2"/>
<evidence type="ECO:0000313" key="3">
    <source>
        <dbReference type="Proteomes" id="UP000239068"/>
    </source>
</evidence>
<dbReference type="Proteomes" id="UP000239068">
    <property type="component" value="Unassembled WGS sequence"/>
</dbReference>
<dbReference type="RefSeq" id="WP_105019881.1">
    <property type="nucleotide sequence ID" value="NZ_MSCM01000001.1"/>
</dbReference>
<feature type="transmembrane region" description="Helical" evidence="1">
    <location>
        <begin position="181"/>
        <end position="203"/>
    </location>
</feature>
<sequence>MENCNNCNKNISGKFCADCGFPKEIKRIDSKYITEEISDILNFDKGIFYTIKEMFIRPGNTVRKFVNGDRKKIVKPIIFLIICSLIYTIGQQFLSYEGGYLIYNIENRDNAPITLQLFDWFSKNYGYANSIMAVFIAIWIRFFFKKYNYNFYEIYILLCYIMGISVLIYTLLGIIESAIDFPLLKSGIFISLIYSTWAIGQFFDRKKKINYLKAFLCYLFGIVTSLILVFGIGTGIDALLK</sequence>
<evidence type="ECO:0000256" key="1">
    <source>
        <dbReference type="SAM" id="Phobius"/>
    </source>
</evidence>
<evidence type="ECO:0008006" key="4">
    <source>
        <dbReference type="Google" id="ProtNLM"/>
    </source>
</evidence>
<dbReference type="Pfam" id="PF12412">
    <property type="entry name" value="DUF3667"/>
    <property type="match status" value="1"/>
</dbReference>
<dbReference type="EMBL" id="MSCM01000001">
    <property type="protein sequence ID" value="PQJ81303.1"/>
    <property type="molecule type" value="Genomic_DNA"/>
</dbReference>
<feature type="transmembrane region" description="Helical" evidence="1">
    <location>
        <begin position="215"/>
        <end position="236"/>
    </location>
</feature>
<proteinExistence type="predicted"/>
<keyword evidence="3" id="KW-1185">Reference proteome</keyword>
<feature type="transmembrane region" description="Helical" evidence="1">
    <location>
        <begin position="73"/>
        <end position="94"/>
    </location>
</feature>
<keyword evidence="1" id="KW-0472">Membrane</keyword>
<dbReference type="OrthoDB" id="7446256at2"/>
<protein>
    <recommendedName>
        <fullName evidence="4">DUF3667 domain-containing protein</fullName>
    </recommendedName>
</protein>
<evidence type="ECO:0000313" key="2">
    <source>
        <dbReference type="EMBL" id="PQJ81303.1"/>
    </source>
</evidence>